<evidence type="ECO:0000256" key="17">
    <source>
        <dbReference type="ARBA" id="ARBA00078074"/>
    </source>
</evidence>
<dbReference type="GO" id="GO:0005829">
    <property type="term" value="C:cytosol"/>
    <property type="evidence" value="ECO:0007669"/>
    <property type="project" value="TreeGrafter"/>
</dbReference>
<dbReference type="FunFam" id="3.40.630.10:FF:000072">
    <property type="entry name" value="Aminoacyl-histidine dipeptidase"/>
    <property type="match status" value="1"/>
</dbReference>
<dbReference type="CDD" id="cd03890">
    <property type="entry name" value="M20_pepD"/>
    <property type="match status" value="1"/>
</dbReference>
<evidence type="ECO:0000256" key="14">
    <source>
        <dbReference type="ARBA" id="ARBA00075285"/>
    </source>
</evidence>
<keyword evidence="7" id="KW-0482">Metalloprotease</keyword>
<keyword evidence="5 19" id="KW-0378">Hydrolase</keyword>
<keyword evidence="3" id="KW-0645">Protease</keyword>
<sequence length="483" mass="53720">MILENLEPKSVFKYFEEISNIPRGSKNEKAISDYLVSFAKKHSLEFFQDKHLNVIIKKNATKGYENSKGVILQGHMDMVCEKNNDTSHNFLIDPIKPRIIDDMIYATNTTLGADNGVAIAYALAILESNDIPHPPLEVLITTEEEVGMGGAMNLDPSLLSGKYLINIDSEEDGSLLVSCCGGVRTCITIDSNNISLKDNYKGFSISISGLKGGHSGMDITKQRGNSNKLMGRILSKLLVEGVDFFIKDINGGSKMNAIPRECSCNVFVEKMNINKLKDIITQFNIDFKNELQSIDDNINVSIIENSLEGESFDKETTNKIVNIISLIPNGVMSMSNFIDGLAESSTNLGIVETSSGKVLFESAIRSSISSLKQDILNKHIVLSNSFDAKIDIDGDYPEWEFSKDSYLRNVFVDVFKDMFNKEPIITAIHAGLECGILKSKLPELDIISFGPDHFDVHSPNEHLSIPSTKRMWKYLLEVLKRLK</sequence>
<evidence type="ECO:0000256" key="9">
    <source>
        <dbReference type="ARBA" id="ARBA00036421"/>
    </source>
</evidence>
<dbReference type="RefSeq" id="WP_048569479.1">
    <property type="nucleotide sequence ID" value="NZ_LFVU01000003.1"/>
</dbReference>
<keyword evidence="6" id="KW-0862">Zinc</keyword>
<evidence type="ECO:0000313" key="20">
    <source>
        <dbReference type="Proteomes" id="UP000036756"/>
    </source>
</evidence>
<comment type="similarity">
    <text evidence="12">Belongs to the peptidase M20C family.</text>
</comment>
<evidence type="ECO:0000256" key="3">
    <source>
        <dbReference type="ARBA" id="ARBA00022670"/>
    </source>
</evidence>
<evidence type="ECO:0000256" key="1">
    <source>
        <dbReference type="ARBA" id="ARBA00001941"/>
    </source>
</evidence>
<keyword evidence="20" id="KW-1185">Reference proteome</keyword>
<dbReference type="GO" id="GO:0070573">
    <property type="term" value="F:metallodipeptidase activity"/>
    <property type="evidence" value="ECO:0007669"/>
    <property type="project" value="TreeGrafter"/>
</dbReference>
<dbReference type="Proteomes" id="UP000036756">
    <property type="component" value="Unassembled WGS sequence"/>
</dbReference>
<dbReference type="InterPro" id="IPR002933">
    <property type="entry name" value="Peptidase_M20"/>
</dbReference>
<dbReference type="AlphaFoldDB" id="A0A0J8DB95"/>
<evidence type="ECO:0000256" key="11">
    <source>
        <dbReference type="ARBA" id="ARBA00044252"/>
    </source>
</evidence>
<evidence type="ECO:0000256" key="4">
    <source>
        <dbReference type="ARBA" id="ARBA00022723"/>
    </source>
</evidence>
<dbReference type="OrthoDB" id="9773892at2"/>
<keyword evidence="19" id="KW-0224">Dipeptidase</keyword>
<comment type="cofactor">
    <cofactor evidence="1">
        <name>Co(2+)</name>
        <dbReference type="ChEBI" id="CHEBI:48828"/>
    </cofactor>
</comment>
<evidence type="ECO:0000256" key="13">
    <source>
        <dbReference type="ARBA" id="ARBA00071271"/>
    </source>
</evidence>
<feature type="domain" description="Peptidase M20 dimerisation" evidence="18">
    <location>
        <begin position="206"/>
        <end position="290"/>
    </location>
</feature>
<dbReference type="PRINTS" id="PR00934">
    <property type="entry name" value="XHISDIPTASE"/>
</dbReference>
<evidence type="ECO:0000256" key="15">
    <source>
        <dbReference type="ARBA" id="ARBA00076004"/>
    </source>
</evidence>
<evidence type="ECO:0000256" key="8">
    <source>
        <dbReference type="ARBA" id="ARBA00023285"/>
    </source>
</evidence>
<dbReference type="EC" id="3.4.13.18" evidence="10"/>
<dbReference type="PIRSF" id="PIRSF016599">
    <property type="entry name" value="Xaa-His_dipept"/>
    <property type="match status" value="1"/>
</dbReference>
<protein>
    <recommendedName>
        <fullName evidence="13">Cytosol non-specific dipeptidase</fullName>
        <ecNumber evidence="10">3.4.13.18</ecNumber>
    </recommendedName>
    <alternativeName>
        <fullName evidence="16">Aminoacyl-histidine dipeptidase</fullName>
    </alternativeName>
    <alternativeName>
        <fullName evidence="15">Beta-alanyl-histidine dipeptidase</fullName>
    </alternativeName>
    <alternativeName>
        <fullName evidence="14">Carnosinase</fullName>
    </alternativeName>
    <alternativeName>
        <fullName evidence="11">Peptidase D</fullName>
    </alternativeName>
    <alternativeName>
        <fullName evidence="17">Xaa-His dipeptidase</fullName>
    </alternativeName>
</protein>
<evidence type="ECO:0000259" key="18">
    <source>
        <dbReference type="Pfam" id="PF07687"/>
    </source>
</evidence>
<dbReference type="STRING" id="1121307.CLCY_7c01540"/>
<dbReference type="PANTHER" id="PTHR43501">
    <property type="entry name" value="CYTOSOL NON-SPECIFIC DIPEPTIDASE"/>
    <property type="match status" value="1"/>
</dbReference>
<dbReference type="Pfam" id="PF01546">
    <property type="entry name" value="Peptidase_M20"/>
    <property type="match status" value="1"/>
</dbReference>
<dbReference type="EMBL" id="LFVU01000003">
    <property type="protein sequence ID" value="KMT23107.1"/>
    <property type="molecule type" value="Genomic_DNA"/>
</dbReference>
<organism evidence="19 20">
    <name type="scientific">Clostridium cylindrosporum DSM 605</name>
    <dbReference type="NCBI Taxonomy" id="1121307"/>
    <lineage>
        <taxon>Bacteria</taxon>
        <taxon>Bacillati</taxon>
        <taxon>Bacillota</taxon>
        <taxon>Clostridia</taxon>
        <taxon>Eubacteriales</taxon>
        <taxon>Clostridiaceae</taxon>
        <taxon>Clostridium</taxon>
    </lineage>
</organism>
<dbReference type="GO" id="GO:0046872">
    <property type="term" value="F:metal ion binding"/>
    <property type="evidence" value="ECO:0007669"/>
    <property type="project" value="UniProtKB-KW"/>
</dbReference>
<comment type="cofactor">
    <cofactor evidence="2">
        <name>Zn(2+)</name>
        <dbReference type="ChEBI" id="CHEBI:29105"/>
    </cofactor>
</comment>
<dbReference type="GO" id="GO:0006508">
    <property type="term" value="P:proteolysis"/>
    <property type="evidence" value="ECO:0007669"/>
    <property type="project" value="UniProtKB-KW"/>
</dbReference>
<dbReference type="PATRIC" id="fig|1121307.3.peg.2437"/>
<evidence type="ECO:0000256" key="10">
    <source>
        <dbReference type="ARBA" id="ARBA00038976"/>
    </source>
</evidence>
<proteinExistence type="inferred from homology"/>
<gene>
    <name evidence="19" type="primary">pepD</name>
    <name evidence="19" type="ORF">CLCY_7c01540</name>
</gene>
<keyword evidence="8" id="KW-0170">Cobalt</keyword>
<comment type="catalytic activity">
    <reaction evidence="9">
        <text>Hydrolysis of dipeptides, preferentially hydrophobic dipeptides including prolyl amino acids.</text>
        <dbReference type="EC" id="3.4.13.18"/>
    </reaction>
</comment>
<reference evidence="19 20" key="1">
    <citation type="submission" date="2015-06" db="EMBL/GenBank/DDBJ databases">
        <title>Draft genome sequence of the purine-degrading Clostridium cylindrosporum HC-1 (DSM 605).</title>
        <authorList>
            <person name="Poehlein A."/>
            <person name="Schiel-Bengelsdorf B."/>
            <person name="Bengelsdorf F."/>
            <person name="Daniel R."/>
            <person name="Duerre P."/>
        </authorList>
    </citation>
    <scope>NUCLEOTIDE SEQUENCE [LARGE SCALE GENOMIC DNA]</scope>
    <source>
        <strain evidence="19 20">DSM 605</strain>
    </source>
</reference>
<dbReference type="InterPro" id="IPR001160">
    <property type="entry name" value="Peptidase_M20C"/>
</dbReference>
<evidence type="ECO:0000313" key="19">
    <source>
        <dbReference type="EMBL" id="KMT23107.1"/>
    </source>
</evidence>
<dbReference type="Pfam" id="PF07687">
    <property type="entry name" value="M20_dimer"/>
    <property type="match status" value="1"/>
</dbReference>
<evidence type="ECO:0000256" key="2">
    <source>
        <dbReference type="ARBA" id="ARBA00001947"/>
    </source>
</evidence>
<accession>A0A0J8DB95</accession>
<dbReference type="Gene3D" id="3.40.630.10">
    <property type="entry name" value="Zn peptidases"/>
    <property type="match status" value="2"/>
</dbReference>
<evidence type="ECO:0000256" key="7">
    <source>
        <dbReference type="ARBA" id="ARBA00023049"/>
    </source>
</evidence>
<dbReference type="NCBIfam" id="TIGR01893">
    <property type="entry name" value="aa-his-dipept"/>
    <property type="match status" value="1"/>
</dbReference>
<dbReference type="FunFam" id="3.40.630.10:FF:000015">
    <property type="entry name" value="Aminoacyl-histidine dipeptidase PepD"/>
    <property type="match status" value="1"/>
</dbReference>
<dbReference type="SUPFAM" id="SSF53187">
    <property type="entry name" value="Zn-dependent exopeptidases"/>
    <property type="match status" value="1"/>
</dbReference>
<comment type="caution">
    <text evidence="19">The sequence shown here is derived from an EMBL/GenBank/DDBJ whole genome shotgun (WGS) entry which is preliminary data.</text>
</comment>
<evidence type="ECO:0000256" key="6">
    <source>
        <dbReference type="ARBA" id="ARBA00022833"/>
    </source>
</evidence>
<evidence type="ECO:0000256" key="12">
    <source>
        <dbReference type="ARBA" id="ARBA00061423"/>
    </source>
</evidence>
<keyword evidence="4" id="KW-0479">Metal-binding</keyword>
<evidence type="ECO:0000256" key="5">
    <source>
        <dbReference type="ARBA" id="ARBA00022801"/>
    </source>
</evidence>
<dbReference type="InterPro" id="IPR011650">
    <property type="entry name" value="Peptidase_M20_dimer"/>
</dbReference>
<dbReference type="PANTHER" id="PTHR43501:SF1">
    <property type="entry name" value="CYTOSOL NON-SPECIFIC DIPEPTIDASE"/>
    <property type="match status" value="1"/>
</dbReference>
<evidence type="ECO:0000256" key="16">
    <source>
        <dbReference type="ARBA" id="ARBA00077688"/>
    </source>
</evidence>
<name>A0A0J8DB95_CLOCY</name>